<comment type="caution">
    <text evidence="1">The sequence shown here is derived from an EMBL/GenBank/DDBJ whole genome shotgun (WGS) entry which is preliminary data.</text>
</comment>
<evidence type="ECO:0000313" key="2">
    <source>
        <dbReference type="Proteomes" id="UP001139000"/>
    </source>
</evidence>
<dbReference type="InterPro" id="IPR011855">
    <property type="entry name" value="Phgtail_TP901_1"/>
</dbReference>
<gene>
    <name evidence="1" type="ORF">LXM26_00415</name>
</gene>
<proteinExistence type="predicted"/>
<dbReference type="Proteomes" id="UP001139000">
    <property type="component" value="Unassembled WGS sequence"/>
</dbReference>
<accession>A0A9X1TBL4</accession>
<dbReference type="EMBL" id="JAJTTC010000001">
    <property type="protein sequence ID" value="MCF0059936.1"/>
    <property type="molecule type" value="Genomic_DNA"/>
</dbReference>
<organism evidence="1 2">
    <name type="scientific">Dyadobacter chenwenxiniae</name>
    <dbReference type="NCBI Taxonomy" id="2906456"/>
    <lineage>
        <taxon>Bacteria</taxon>
        <taxon>Pseudomonadati</taxon>
        <taxon>Bacteroidota</taxon>
        <taxon>Cytophagia</taxon>
        <taxon>Cytophagales</taxon>
        <taxon>Spirosomataceae</taxon>
        <taxon>Dyadobacter</taxon>
    </lineage>
</organism>
<name>A0A9X1TBL4_9BACT</name>
<dbReference type="Pfam" id="PF06199">
    <property type="entry name" value="Phage_tail_2"/>
    <property type="match status" value="1"/>
</dbReference>
<dbReference type="RefSeq" id="WP_234652237.1">
    <property type="nucleotide sequence ID" value="NZ_CP094997.1"/>
</dbReference>
<dbReference type="AlphaFoldDB" id="A0A9X1TBL4"/>
<evidence type="ECO:0000313" key="1">
    <source>
        <dbReference type="EMBL" id="MCF0059936.1"/>
    </source>
</evidence>
<protein>
    <submittedName>
        <fullName evidence="1">Phage tail protein</fullName>
    </submittedName>
</protein>
<keyword evidence="2" id="KW-1185">Reference proteome</keyword>
<sequence length="139" mass="14544">MAKFNGSDFKASITGSPNKAIADSRDLTVSISVATIDVSTRDSLGWRELIGGQRSWTAQLSGVVDYTEGTNEVGVASLVELEVLRAPIDLLFGNTVTGSQTYAGKGIITSVETSAPYEDAVEWTASIEGTGPVVLADMA</sequence>
<reference evidence="1" key="1">
    <citation type="submission" date="2021-12" db="EMBL/GenBank/DDBJ databases">
        <title>Novel species in genus Dyadobacter.</title>
        <authorList>
            <person name="Ma C."/>
        </authorList>
    </citation>
    <scope>NUCLEOTIDE SEQUENCE</scope>
    <source>
        <strain evidence="1">LJ419</strain>
    </source>
</reference>